<accession>A0A5N5QM80</accession>
<gene>
    <name evidence="3" type="ORF">CTheo_3659</name>
</gene>
<evidence type="ECO:0000313" key="3">
    <source>
        <dbReference type="EMBL" id="KAB5592870.1"/>
    </source>
</evidence>
<evidence type="ECO:0000313" key="4">
    <source>
        <dbReference type="Proteomes" id="UP000383932"/>
    </source>
</evidence>
<feature type="chain" id="PRO_5024344530" description="Effector protein" evidence="2">
    <location>
        <begin position="20"/>
        <end position="156"/>
    </location>
</feature>
<proteinExistence type="predicted"/>
<evidence type="ECO:0000256" key="1">
    <source>
        <dbReference type="SAM" id="MobiDB-lite"/>
    </source>
</evidence>
<dbReference type="EMBL" id="SSOP01000051">
    <property type="protein sequence ID" value="KAB5592870.1"/>
    <property type="molecule type" value="Genomic_DNA"/>
</dbReference>
<feature type="region of interest" description="Disordered" evidence="1">
    <location>
        <begin position="113"/>
        <end position="156"/>
    </location>
</feature>
<comment type="caution">
    <text evidence="3">The sequence shown here is derived from an EMBL/GenBank/DDBJ whole genome shotgun (WGS) entry which is preliminary data.</text>
</comment>
<organism evidence="3 4">
    <name type="scientific">Ceratobasidium theobromae</name>
    <dbReference type="NCBI Taxonomy" id="1582974"/>
    <lineage>
        <taxon>Eukaryota</taxon>
        <taxon>Fungi</taxon>
        <taxon>Dikarya</taxon>
        <taxon>Basidiomycota</taxon>
        <taxon>Agaricomycotina</taxon>
        <taxon>Agaricomycetes</taxon>
        <taxon>Cantharellales</taxon>
        <taxon>Ceratobasidiaceae</taxon>
        <taxon>Ceratobasidium</taxon>
    </lineage>
</organism>
<name>A0A5N5QM80_9AGAM</name>
<evidence type="ECO:0000256" key="2">
    <source>
        <dbReference type="SAM" id="SignalP"/>
    </source>
</evidence>
<dbReference type="Proteomes" id="UP000383932">
    <property type="component" value="Unassembled WGS sequence"/>
</dbReference>
<protein>
    <recommendedName>
        <fullName evidence="5">Effector protein</fullName>
    </recommendedName>
</protein>
<keyword evidence="2" id="KW-0732">Signal</keyword>
<feature type="signal peptide" evidence="2">
    <location>
        <begin position="1"/>
        <end position="19"/>
    </location>
</feature>
<evidence type="ECO:0008006" key="5">
    <source>
        <dbReference type="Google" id="ProtNLM"/>
    </source>
</evidence>
<sequence length="156" mass="17750">MFANFQIILIIIFLGLAAGTPLANPPIRGFASEPREYLLVAGRQDVEGEKDKPLFVVKRQTHHYFPGDEPPHHGRGHVTREQAGPINVNEGNQTHADENNKPLLVVKRQTHRYFPGDEPPHHHGRRRGMHRQTGPNVNRRSQDRNGIPRGIFRPHP</sequence>
<dbReference type="AlphaFoldDB" id="A0A5N5QM80"/>
<keyword evidence="4" id="KW-1185">Reference proteome</keyword>
<reference evidence="3 4" key="1">
    <citation type="journal article" date="2019" name="Fungal Biol. Biotechnol.">
        <title>Draft genome sequence of fastidious pathogen Ceratobasidium theobromae, which causes vascular-streak dieback in Theobroma cacao.</title>
        <authorList>
            <person name="Ali S.S."/>
            <person name="Asman A."/>
            <person name="Shao J."/>
            <person name="Firmansyah A.P."/>
            <person name="Susilo A.W."/>
            <person name="Rosmana A."/>
            <person name="McMahon P."/>
            <person name="Junaid M."/>
            <person name="Guest D."/>
            <person name="Kheng T.Y."/>
            <person name="Meinhardt L.W."/>
            <person name="Bailey B.A."/>
        </authorList>
    </citation>
    <scope>NUCLEOTIDE SEQUENCE [LARGE SCALE GENOMIC DNA]</scope>
    <source>
        <strain evidence="3 4">CT2</strain>
    </source>
</reference>